<evidence type="ECO:0000256" key="1">
    <source>
        <dbReference type="SAM" id="Coils"/>
    </source>
</evidence>
<organism evidence="2 3">
    <name type="scientific">Oryzias javanicus</name>
    <name type="common">Javanese ricefish</name>
    <name type="synonym">Aplocheilus javanicus</name>
    <dbReference type="NCBI Taxonomy" id="123683"/>
    <lineage>
        <taxon>Eukaryota</taxon>
        <taxon>Metazoa</taxon>
        <taxon>Chordata</taxon>
        <taxon>Craniata</taxon>
        <taxon>Vertebrata</taxon>
        <taxon>Euteleostomi</taxon>
        <taxon>Actinopterygii</taxon>
        <taxon>Neopterygii</taxon>
        <taxon>Teleostei</taxon>
        <taxon>Neoteleostei</taxon>
        <taxon>Acanthomorphata</taxon>
        <taxon>Ovalentaria</taxon>
        <taxon>Atherinomorphae</taxon>
        <taxon>Beloniformes</taxon>
        <taxon>Adrianichthyidae</taxon>
        <taxon>Oryziinae</taxon>
        <taxon>Oryzias</taxon>
    </lineage>
</organism>
<accession>A0A437CKG4</accession>
<dbReference type="OrthoDB" id="9948175at2759"/>
<dbReference type="PANTHER" id="PTHR40472">
    <property type="entry name" value="RICIN B-TYPE LECTIN DOMAIN-CONTAINING PROTEIN"/>
    <property type="match status" value="1"/>
</dbReference>
<proteinExistence type="predicted"/>
<evidence type="ECO:0008006" key="4">
    <source>
        <dbReference type="Google" id="ProtNLM"/>
    </source>
</evidence>
<keyword evidence="3" id="KW-1185">Reference proteome</keyword>
<keyword evidence="1" id="KW-0175">Coiled coil</keyword>
<evidence type="ECO:0000313" key="2">
    <source>
        <dbReference type="EMBL" id="RVE63246.1"/>
    </source>
</evidence>
<dbReference type="AlphaFoldDB" id="A0A437CKG4"/>
<dbReference type="PANTHER" id="PTHR40472:SF9">
    <property type="entry name" value="RAPUNZEL 4"/>
    <property type="match status" value="1"/>
</dbReference>
<sequence>MTVVILGVELLNPEEVVVCTLEKSTRMAVSDVENVADKVLDVYQKGANIVTLFQQGFSAIFSAVGPLSDQSLNKEEDAVKDGAVNDQFGKFFKNLDGISDDTMRIREIVTKSMADLDYSLFENNIRMQHRMYLEILDARPEFREVKRDQFLKHFSSSDGEKNIERLYSAVVEGYSSKPLLEIVLDYEDKTQRSVEEFCAQLLNLFCIGIIAVLGHAAMSENGNEKRLLKEWEEKMVTIQEKMKAAIEECIASFPSQAKTYCERLVGQVKESKQLADALVEMLKKKYGWVGWSVRVYRNRKRHKTADSLKGKNSFKVTGTDEKMNIWVSYSDSPKSLDKKLIQHLILNHKKPIAEEVEKDLSEKLGDCMVHTLQNYKNFACSWSFTDDCHFWEKHEDLHVCVHCA</sequence>
<reference evidence="2 3" key="2">
    <citation type="submission" date="2019-01" db="EMBL/GenBank/DDBJ databases">
        <title>A chromosome length genome reference of the Java medaka (oryzias javanicus).</title>
        <authorList>
            <person name="Herpin A."/>
            <person name="Takehana Y."/>
            <person name="Naruse K."/>
            <person name="Ansai S."/>
            <person name="Kawaguchi M."/>
        </authorList>
    </citation>
    <scope>NUCLEOTIDE SEQUENCE [LARGE SCALE GENOMIC DNA]</scope>
    <source>
        <strain evidence="2">RS831</strain>
        <tissue evidence="2">Whole body</tissue>
    </source>
</reference>
<reference evidence="2 3" key="1">
    <citation type="submission" date="2018-11" db="EMBL/GenBank/DDBJ databases">
        <authorList>
            <person name="Lopez-Roques C."/>
            <person name="Donnadieu C."/>
            <person name="Bouchez O."/>
            <person name="Klopp C."/>
            <person name="Cabau C."/>
            <person name="Zahm M."/>
        </authorList>
    </citation>
    <scope>NUCLEOTIDE SEQUENCE [LARGE SCALE GENOMIC DNA]</scope>
    <source>
        <strain evidence="2">RS831</strain>
        <tissue evidence="2">Whole body</tissue>
    </source>
</reference>
<dbReference type="InterPro" id="IPR039051">
    <property type="entry name" value="SE-CTX-like"/>
</dbReference>
<gene>
    <name evidence="2" type="ORF">OJAV_G00165830</name>
</gene>
<dbReference type="EMBL" id="CM012452">
    <property type="protein sequence ID" value="RVE63246.1"/>
    <property type="molecule type" value="Genomic_DNA"/>
</dbReference>
<protein>
    <recommendedName>
        <fullName evidence="4">Rapunzel 4</fullName>
    </recommendedName>
</protein>
<feature type="coiled-coil region" evidence="1">
    <location>
        <begin position="221"/>
        <end position="248"/>
    </location>
</feature>
<evidence type="ECO:0000313" key="3">
    <source>
        <dbReference type="Proteomes" id="UP000283210"/>
    </source>
</evidence>
<name>A0A437CKG4_ORYJA</name>
<dbReference type="Proteomes" id="UP000283210">
    <property type="component" value="Chromosome 16"/>
</dbReference>